<evidence type="ECO:0000313" key="2">
    <source>
        <dbReference type="EMBL" id="CAG6397721.1"/>
    </source>
</evidence>
<comment type="caution">
    <text evidence="2">The sequence shown here is derived from an EMBL/GenBank/DDBJ whole genome shotgun (WGS) entry which is preliminary data.</text>
</comment>
<dbReference type="EMBL" id="CAJSLV010000092">
    <property type="protein sequence ID" value="CAG6397721.1"/>
    <property type="molecule type" value="Genomic_DNA"/>
</dbReference>
<feature type="compositionally biased region" description="Basic and acidic residues" evidence="1">
    <location>
        <begin position="144"/>
        <end position="159"/>
    </location>
</feature>
<dbReference type="Proteomes" id="UP001152519">
    <property type="component" value="Unassembled WGS sequence"/>
</dbReference>
<sequence length="229" mass="25744">MERLGACLATWRRVGRTMAGKQWFRGPERRTMGRMRYAGSPSWLMRIHCPLGLLIGLYARDAAGLRPATAVDVPRLEPAVELRADLAPLAVPAASEQWARWWEGELARQEGVEHGFFAPDARFGDGQELDALVRARLDDARRWSGERGHEEAEAHRDGSYPDEENGLVRAVEAEIGRKARPFELEVIELPVAGRFGRRLSEGLVLVSRALRADPEAYRDWLTPVLRDLA</sequence>
<feature type="region of interest" description="Disordered" evidence="1">
    <location>
        <begin position="144"/>
        <end position="163"/>
    </location>
</feature>
<keyword evidence="3" id="KW-1185">Reference proteome</keyword>
<evidence type="ECO:0000313" key="3">
    <source>
        <dbReference type="Proteomes" id="UP001152519"/>
    </source>
</evidence>
<accession>A0A9W4GUP0</accession>
<proteinExistence type="predicted"/>
<protein>
    <submittedName>
        <fullName evidence="2">Uncharacterized protein</fullName>
    </submittedName>
</protein>
<name>A0A9W4GUP0_9ACTN</name>
<organism evidence="2 3">
    <name type="scientific">Actinacidiphila cocklensis</name>
    <dbReference type="NCBI Taxonomy" id="887465"/>
    <lineage>
        <taxon>Bacteria</taxon>
        <taxon>Bacillati</taxon>
        <taxon>Actinomycetota</taxon>
        <taxon>Actinomycetes</taxon>
        <taxon>Kitasatosporales</taxon>
        <taxon>Streptomycetaceae</taxon>
        <taxon>Actinacidiphila</taxon>
    </lineage>
</organism>
<reference evidence="2" key="1">
    <citation type="submission" date="2021-05" db="EMBL/GenBank/DDBJ databases">
        <authorList>
            <person name="Arsene-Ploetze F."/>
        </authorList>
    </citation>
    <scope>NUCLEOTIDE SEQUENCE</scope>
    <source>
        <strain evidence="2">DSM 42138</strain>
    </source>
</reference>
<dbReference type="AlphaFoldDB" id="A0A9W4GUP0"/>
<gene>
    <name evidence="2" type="ORF">SCOCK_60054</name>
</gene>
<evidence type="ECO:0000256" key="1">
    <source>
        <dbReference type="SAM" id="MobiDB-lite"/>
    </source>
</evidence>